<organism evidence="1 2">
    <name type="scientific">Candidatus Alloenteromonas pullicola</name>
    <dbReference type="NCBI Taxonomy" id="2840784"/>
    <lineage>
        <taxon>Bacteria</taxon>
        <taxon>Bacillati</taxon>
        <taxon>Bacillota</taxon>
        <taxon>Bacillota incertae sedis</taxon>
        <taxon>Candidatus Alloenteromonas</taxon>
    </lineage>
</organism>
<dbReference type="Proteomes" id="UP000824070">
    <property type="component" value="Unassembled WGS sequence"/>
</dbReference>
<reference evidence="1" key="2">
    <citation type="journal article" date="2021" name="PeerJ">
        <title>Extensive microbial diversity within the chicken gut microbiome revealed by metagenomics and culture.</title>
        <authorList>
            <person name="Gilroy R."/>
            <person name="Ravi A."/>
            <person name="Getino M."/>
            <person name="Pursley I."/>
            <person name="Horton D.L."/>
            <person name="Alikhan N.F."/>
            <person name="Baker D."/>
            <person name="Gharbi K."/>
            <person name="Hall N."/>
            <person name="Watson M."/>
            <person name="Adriaenssens E.M."/>
            <person name="Foster-Nyarko E."/>
            <person name="Jarju S."/>
            <person name="Secka A."/>
            <person name="Antonio M."/>
            <person name="Oren A."/>
            <person name="Chaudhuri R.R."/>
            <person name="La Ragione R."/>
            <person name="Hildebrand F."/>
            <person name="Pallen M.J."/>
        </authorList>
    </citation>
    <scope>NUCLEOTIDE SEQUENCE</scope>
    <source>
        <strain evidence="1">ChiGjej1B1-22543</strain>
    </source>
</reference>
<protein>
    <submittedName>
        <fullName evidence="1">Uncharacterized protein</fullName>
    </submittedName>
</protein>
<reference evidence="1" key="1">
    <citation type="submission" date="2020-10" db="EMBL/GenBank/DDBJ databases">
        <authorList>
            <person name="Gilroy R."/>
        </authorList>
    </citation>
    <scope>NUCLEOTIDE SEQUENCE</scope>
    <source>
        <strain evidence="1">ChiGjej1B1-22543</strain>
    </source>
</reference>
<accession>A0A9D1LP80</accession>
<evidence type="ECO:0000313" key="1">
    <source>
        <dbReference type="EMBL" id="HIU45461.1"/>
    </source>
</evidence>
<dbReference type="AlphaFoldDB" id="A0A9D1LP80"/>
<name>A0A9D1LP80_9FIRM</name>
<dbReference type="EMBL" id="DVMV01000030">
    <property type="protein sequence ID" value="HIU45461.1"/>
    <property type="molecule type" value="Genomic_DNA"/>
</dbReference>
<gene>
    <name evidence="1" type="ORF">IAC52_04100</name>
</gene>
<comment type="caution">
    <text evidence="1">The sequence shown here is derived from an EMBL/GenBank/DDBJ whole genome shotgun (WGS) entry which is preliminary data.</text>
</comment>
<sequence>MEKTDLRVGRVSRALEDELGLSLCIDVGLYIDEMGLSRLCLDNPSGYLASVERIKQMARRPDFISLGLKQEINLAKICLFEDGVGIAKATFALKGRPKRYCLSEYSLLGRVKAIGFRPFPCQRRRAAHLAARRR</sequence>
<proteinExistence type="predicted"/>
<evidence type="ECO:0000313" key="2">
    <source>
        <dbReference type="Proteomes" id="UP000824070"/>
    </source>
</evidence>